<accession>A0A022R5J5</accession>
<feature type="non-terminal residue" evidence="1">
    <location>
        <position position="1"/>
    </location>
</feature>
<reference evidence="1 2" key="1">
    <citation type="journal article" date="2013" name="Proc. Natl. Acad. Sci. U.S.A.">
        <title>Fine-scale variation in meiotic recombination in Mimulus inferred from population shotgun sequencing.</title>
        <authorList>
            <person name="Hellsten U."/>
            <person name="Wright K.M."/>
            <person name="Jenkins J."/>
            <person name="Shu S."/>
            <person name="Yuan Y."/>
            <person name="Wessler S.R."/>
            <person name="Schmutz J."/>
            <person name="Willis J.H."/>
            <person name="Rokhsar D.S."/>
        </authorList>
    </citation>
    <scope>NUCLEOTIDE SEQUENCE [LARGE SCALE GENOMIC DNA]</scope>
    <source>
        <strain evidence="2">cv. DUN x IM62</strain>
    </source>
</reference>
<proteinExistence type="predicted"/>
<organism evidence="1 2">
    <name type="scientific">Erythranthe guttata</name>
    <name type="common">Yellow monkey flower</name>
    <name type="synonym">Mimulus guttatus</name>
    <dbReference type="NCBI Taxonomy" id="4155"/>
    <lineage>
        <taxon>Eukaryota</taxon>
        <taxon>Viridiplantae</taxon>
        <taxon>Streptophyta</taxon>
        <taxon>Embryophyta</taxon>
        <taxon>Tracheophyta</taxon>
        <taxon>Spermatophyta</taxon>
        <taxon>Magnoliopsida</taxon>
        <taxon>eudicotyledons</taxon>
        <taxon>Gunneridae</taxon>
        <taxon>Pentapetalae</taxon>
        <taxon>asterids</taxon>
        <taxon>lamiids</taxon>
        <taxon>Lamiales</taxon>
        <taxon>Phrymaceae</taxon>
        <taxon>Erythranthe</taxon>
    </lineage>
</organism>
<name>A0A022R5J5_ERYGU</name>
<dbReference type="AlphaFoldDB" id="A0A022R5J5"/>
<evidence type="ECO:0000313" key="2">
    <source>
        <dbReference type="Proteomes" id="UP000030748"/>
    </source>
</evidence>
<evidence type="ECO:0000313" key="1">
    <source>
        <dbReference type="EMBL" id="EYU34898.1"/>
    </source>
</evidence>
<gene>
    <name evidence="1" type="ORF">MIMGU_mgv11b0218511mg</name>
</gene>
<sequence>TYLNARFWNPILAMFPPEFGNLQGAVERIEGPCFSSFSLCRRILLISSLFEHVFCYALVSSNCSTTYFHDRFWNPILTMFESKF</sequence>
<dbReference type="Proteomes" id="UP000030748">
    <property type="component" value="Unassembled WGS sequence"/>
</dbReference>
<dbReference type="EMBL" id="KI630652">
    <property type="protein sequence ID" value="EYU34898.1"/>
    <property type="molecule type" value="Genomic_DNA"/>
</dbReference>
<keyword evidence="2" id="KW-1185">Reference proteome</keyword>
<protein>
    <submittedName>
        <fullName evidence="1">Uncharacterized protein</fullName>
    </submittedName>
</protein>